<keyword evidence="7" id="KW-0418">Kinase</keyword>
<evidence type="ECO:0000313" key="13">
    <source>
        <dbReference type="Proteomes" id="UP000655225"/>
    </source>
</evidence>
<dbReference type="GO" id="GO:0005524">
    <property type="term" value="F:ATP binding"/>
    <property type="evidence" value="ECO:0007669"/>
    <property type="project" value="UniProtKB-KW"/>
</dbReference>
<evidence type="ECO:0000256" key="7">
    <source>
        <dbReference type="ARBA" id="ARBA00022777"/>
    </source>
</evidence>
<dbReference type="Proteomes" id="UP000655225">
    <property type="component" value="Unassembled WGS sequence"/>
</dbReference>
<dbReference type="EMBL" id="JABCRI010000004">
    <property type="protein sequence ID" value="KAF8407372.1"/>
    <property type="molecule type" value="Genomic_DNA"/>
</dbReference>
<dbReference type="SMART" id="SM00220">
    <property type="entry name" value="S_TKc"/>
    <property type="match status" value="1"/>
</dbReference>
<dbReference type="Pfam" id="PF07714">
    <property type="entry name" value="PK_Tyr_Ser-Thr"/>
    <property type="match status" value="1"/>
</dbReference>
<gene>
    <name evidence="12" type="ORF">HHK36_006503</name>
</gene>
<dbReference type="InterPro" id="IPR000719">
    <property type="entry name" value="Prot_kinase_dom"/>
</dbReference>
<keyword evidence="13" id="KW-1185">Reference proteome</keyword>
<dbReference type="SUPFAM" id="SSF56112">
    <property type="entry name" value="Protein kinase-like (PK-like)"/>
    <property type="match status" value="1"/>
</dbReference>
<dbReference type="EC" id="2.7.11.1" evidence="2"/>
<keyword evidence="8" id="KW-0067">ATP-binding</keyword>
<protein>
    <recommendedName>
        <fullName evidence="2">non-specific serine/threonine protein kinase</fullName>
        <ecNumber evidence="2">2.7.11.1</ecNumber>
    </recommendedName>
</protein>
<keyword evidence="5" id="KW-0808">Transferase</keyword>
<feature type="domain" description="Protein kinase" evidence="11">
    <location>
        <begin position="133"/>
        <end position="395"/>
    </location>
</feature>
<evidence type="ECO:0000256" key="10">
    <source>
        <dbReference type="ARBA" id="ARBA00048679"/>
    </source>
</evidence>
<name>A0A835DP72_TETSI</name>
<dbReference type="PROSITE" id="PS50011">
    <property type="entry name" value="PROTEIN_KINASE_DOM"/>
    <property type="match status" value="1"/>
</dbReference>
<comment type="similarity">
    <text evidence="1">Belongs to the protein kinase superfamily. TKL Ser/Thr protein kinase family. RAF subfamily.</text>
</comment>
<evidence type="ECO:0000256" key="6">
    <source>
        <dbReference type="ARBA" id="ARBA00022741"/>
    </source>
</evidence>
<dbReference type="PRINTS" id="PR00109">
    <property type="entry name" value="TYRKINASE"/>
</dbReference>
<dbReference type="GO" id="GO:0007165">
    <property type="term" value="P:signal transduction"/>
    <property type="evidence" value="ECO:0007669"/>
    <property type="project" value="TreeGrafter"/>
</dbReference>
<evidence type="ECO:0000256" key="8">
    <source>
        <dbReference type="ARBA" id="ARBA00022840"/>
    </source>
</evidence>
<reference evidence="12 13" key="1">
    <citation type="submission" date="2020-04" db="EMBL/GenBank/DDBJ databases">
        <title>Plant Genome Project.</title>
        <authorList>
            <person name="Zhang R.-G."/>
        </authorList>
    </citation>
    <scope>NUCLEOTIDE SEQUENCE [LARGE SCALE GENOMIC DNA]</scope>
    <source>
        <strain evidence="12">YNK0</strain>
        <tissue evidence="12">Leaf</tissue>
    </source>
</reference>
<dbReference type="PANTHER" id="PTHR23257">
    <property type="entry name" value="SERINE-THREONINE PROTEIN KINASE"/>
    <property type="match status" value="1"/>
</dbReference>
<dbReference type="PANTHER" id="PTHR23257:SF979">
    <property type="entry name" value="OS02G0174200 PROTEIN"/>
    <property type="match status" value="1"/>
</dbReference>
<evidence type="ECO:0000256" key="9">
    <source>
        <dbReference type="ARBA" id="ARBA00047899"/>
    </source>
</evidence>
<comment type="catalytic activity">
    <reaction evidence="9">
        <text>L-threonyl-[protein] + ATP = O-phospho-L-threonyl-[protein] + ADP + H(+)</text>
        <dbReference type="Rhea" id="RHEA:46608"/>
        <dbReference type="Rhea" id="RHEA-COMP:11060"/>
        <dbReference type="Rhea" id="RHEA-COMP:11605"/>
        <dbReference type="ChEBI" id="CHEBI:15378"/>
        <dbReference type="ChEBI" id="CHEBI:30013"/>
        <dbReference type="ChEBI" id="CHEBI:30616"/>
        <dbReference type="ChEBI" id="CHEBI:61977"/>
        <dbReference type="ChEBI" id="CHEBI:456216"/>
        <dbReference type="EC" id="2.7.11.1"/>
    </reaction>
</comment>
<dbReference type="InterPro" id="IPR050167">
    <property type="entry name" value="Ser_Thr_protein_kinase"/>
</dbReference>
<evidence type="ECO:0000259" key="11">
    <source>
        <dbReference type="PROSITE" id="PS50011"/>
    </source>
</evidence>
<evidence type="ECO:0000256" key="1">
    <source>
        <dbReference type="ARBA" id="ARBA00010507"/>
    </source>
</evidence>
<dbReference type="GO" id="GO:0005737">
    <property type="term" value="C:cytoplasm"/>
    <property type="evidence" value="ECO:0007669"/>
    <property type="project" value="TreeGrafter"/>
</dbReference>
<dbReference type="GO" id="GO:0004674">
    <property type="term" value="F:protein serine/threonine kinase activity"/>
    <property type="evidence" value="ECO:0007669"/>
    <property type="project" value="UniProtKB-KW"/>
</dbReference>
<dbReference type="AlphaFoldDB" id="A0A835DP72"/>
<comment type="catalytic activity">
    <reaction evidence="10">
        <text>L-seryl-[protein] + ATP = O-phospho-L-seryl-[protein] + ADP + H(+)</text>
        <dbReference type="Rhea" id="RHEA:17989"/>
        <dbReference type="Rhea" id="RHEA-COMP:9863"/>
        <dbReference type="Rhea" id="RHEA-COMP:11604"/>
        <dbReference type="ChEBI" id="CHEBI:15378"/>
        <dbReference type="ChEBI" id="CHEBI:29999"/>
        <dbReference type="ChEBI" id="CHEBI:30616"/>
        <dbReference type="ChEBI" id="CHEBI:83421"/>
        <dbReference type="ChEBI" id="CHEBI:456216"/>
        <dbReference type="EC" id="2.7.11.1"/>
    </reaction>
</comment>
<accession>A0A835DP72</accession>
<dbReference type="FunFam" id="3.30.200.20:FF:000060">
    <property type="entry name" value="Serine/threonine-protein kinase isoform 1"/>
    <property type="match status" value="1"/>
</dbReference>
<dbReference type="OMA" id="ATHEENF"/>
<evidence type="ECO:0000256" key="2">
    <source>
        <dbReference type="ARBA" id="ARBA00012513"/>
    </source>
</evidence>
<evidence type="ECO:0000256" key="4">
    <source>
        <dbReference type="ARBA" id="ARBA00022553"/>
    </source>
</evidence>
<comment type="caution">
    <text evidence="12">The sequence shown here is derived from an EMBL/GenBank/DDBJ whole genome shotgun (WGS) entry which is preliminary data.</text>
</comment>
<sequence>MVEGPKFPGIIGNNNNENNYYDFTGGFYHKIGEGSNMSIDSIGSLQTSNGGGSVAMSVDNSSVGSSDSHTHILSHPGLRPVKNNYSVDHSVFRPGRVSHALSDDALAQALMDGRSPTEGLKNYDEWTIDLGKLNMGTAFAQGAFGKLYKGTYNGEDVAIKILERPENNPERAQFMEQQFQQEVMMLATLKHPNIVRFIGGCRKPMVWCIVTEYAKGGSVRQFLMRRQNRSVPLKLAVKQALDVARGMAYVHGLGFIHRDLKSDNLLIFGDKSIKIADFGVARIEVQTEGMTPETGTYRWMAPEMIQHRPYTQKVDVYSFGIVLWELITGMLPFQNMTAVQAAFAVVNKSVRPIIPNDCLPVLSEIMTRCWDANPEVRPPFTEVVRMLENAETEIMTTVRKARFRCCMTQPLTAD</sequence>
<dbReference type="CDD" id="cd13999">
    <property type="entry name" value="STKc_MAP3K-like"/>
    <property type="match status" value="1"/>
</dbReference>
<dbReference type="Gene3D" id="3.30.200.20">
    <property type="entry name" value="Phosphorylase Kinase, domain 1"/>
    <property type="match status" value="1"/>
</dbReference>
<dbReference type="OrthoDB" id="4062651at2759"/>
<keyword evidence="3" id="KW-0723">Serine/threonine-protein kinase</keyword>
<dbReference type="Gene3D" id="1.10.510.10">
    <property type="entry name" value="Transferase(Phosphotransferase) domain 1"/>
    <property type="match status" value="1"/>
</dbReference>
<dbReference type="FunFam" id="1.10.510.10:FF:000316">
    <property type="entry name" value="serine/threonine-protein kinase HT1"/>
    <property type="match status" value="1"/>
</dbReference>
<dbReference type="PROSITE" id="PS00108">
    <property type="entry name" value="PROTEIN_KINASE_ST"/>
    <property type="match status" value="1"/>
</dbReference>
<evidence type="ECO:0000256" key="3">
    <source>
        <dbReference type="ARBA" id="ARBA00022527"/>
    </source>
</evidence>
<proteinExistence type="inferred from homology"/>
<dbReference type="InterPro" id="IPR008271">
    <property type="entry name" value="Ser/Thr_kinase_AS"/>
</dbReference>
<organism evidence="12 13">
    <name type="scientific">Tetracentron sinense</name>
    <name type="common">Spur-leaf</name>
    <dbReference type="NCBI Taxonomy" id="13715"/>
    <lineage>
        <taxon>Eukaryota</taxon>
        <taxon>Viridiplantae</taxon>
        <taxon>Streptophyta</taxon>
        <taxon>Embryophyta</taxon>
        <taxon>Tracheophyta</taxon>
        <taxon>Spermatophyta</taxon>
        <taxon>Magnoliopsida</taxon>
        <taxon>Trochodendrales</taxon>
        <taxon>Trochodendraceae</taxon>
        <taxon>Tetracentron</taxon>
    </lineage>
</organism>
<keyword evidence="4" id="KW-0597">Phosphoprotein</keyword>
<evidence type="ECO:0000313" key="12">
    <source>
        <dbReference type="EMBL" id="KAF8407372.1"/>
    </source>
</evidence>
<evidence type="ECO:0000256" key="5">
    <source>
        <dbReference type="ARBA" id="ARBA00022679"/>
    </source>
</evidence>
<dbReference type="InterPro" id="IPR011009">
    <property type="entry name" value="Kinase-like_dom_sf"/>
</dbReference>
<dbReference type="InterPro" id="IPR001245">
    <property type="entry name" value="Ser-Thr/Tyr_kinase_cat_dom"/>
</dbReference>
<keyword evidence="6" id="KW-0547">Nucleotide-binding</keyword>